<dbReference type="EMBL" id="CAJVPD010000071">
    <property type="protein sequence ID" value="CAG8293240.1"/>
    <property type="molecule type" value="Genomic_DNA"/>
</dbReference>
<name>A0A9W4IKE1_9EURO</name>
<evidence type="ECO:0000313" key="1">
    <source>
        <dbReference type="EMBL" id="CAG8293240.1"/>
    </source>
</evidence>
<reference evidence="1" key="1">
    <citation type="submission" date="2021-07" db="EMBL/GenBank/DDBJ databases">
        <authorList>
            <person name="Branca A.L. A."/>
        </authorList>
    </citation>
    <scope>NUCLEOTIDE SEQUENCE</scope>
</reference>
<comment type="caution">
    <text evidence="1">The sequence shown here is derived from an EMBL/GenBank/DDBJ whole genome shotgun (WGS) entry which is preliminary data.</text>
</comment>
<dbReference type="Proteomes" id="UP001152592">
    <property type="component" value="Unassembled WGS sequence"/>
</dbReference>
<gene>
    <name evidence="1" type="ORF">PSALAMII_LOCUS1664</name>
</gene>
<evidence type="ECO:0000313" key="2">
    <source>
        <dbReference type="Proteomes" id="UP001152592"/>
    </source>
</evidence>
<proteinExistence type="predicted"/>
<dbReference type="AlphaFoldDB" id="A0A9W4IKE1"/>
<sequence length="195" mass="21996">MRCPSSSYHLGPHCWQDPHEKKHYKLRSHQLKRLIAFVEKGSALLSHEDVPDNFREELYMEERHRLKSQQSQKNKLVGTPGSCQPININFNGIQSSPQQDTSNPTTASAIVLPSNDQHESNVGDENLKAQFRQACNVALANSLNLRLIHEDQDPSFFIDKGIVVSIARQFVRDIGQWVNGVRNVTPDDQATQTAA</sequence>
<dbReference type="OrthoDB" id="1932312at2759"/>
<protein>
    <submittedName>
        <fullName evidence="1">Uncharacterized protein</fullName>
    </submittedName>
</protein>
<organism evidence="1 2">
    <name type="scientific">Penicillium salamii</name>
    <dbReference type="NCBI Taxonomy" id="1612424"/>
    <lineage>
        <taxon>Eukaryota</taxon>
        <taxon>Fungi</taxon>
        <taxon>Dikarya</taxon>
        <taxon>Ascomycota</taxon>
        <taxon>Pezizomycotina</taxon>
        <taxon>Eurotiomycetes</taxon>
        <taxon>Eurotiomycetidae</taxon>
        <taxon>Eurotiales</taxon>
        <taxon>Aspergillaceae</taxon>
        <taxon>Penicillium</taxon>
    </lineage>
</organism>
<accession>A0A9W4IKE1</accession>